<feature type="active site" description="Proton acceptor" evidence="9">
    <location>
        <position position="74"/>
    </location>
</feature>
<evidence type="ECO:0000256" key="5">
    <source>
        <dbReference type="ARBA" id="ARBA00050213"/>
    </source>
</evidence>
<evidence type="ECO:0000313" key="10">
    <source>
        <dbReference type="EMBL" id="OOE38575.1"/>
    </source>
</evidence>
<dbReference type="InterPro" id="IPR029001">
    <property type="entry name" value="ITPase-like_fam"/>
</dbReference>
<dbReference type="PANTHER" id="PTHR43213">
    <property type="entry name" value="BIFUNCTIONAL DTTP/UTP PYROPHOSPHATASE/METHYLTRANSFERASE PROTEIN-RELATED"/>
    <property type="match status" value="1"/>
</dbReference>
<evidence type="ECO:0000256" key="7">
    <source>
        <dbReference type="ARBA" id="ARBA00060749"/>
    </source>
</evidence>
<evidence type="ECO:0000256" key="2">
    <source>
        <dbReference type="ARBA" id="ARBA00022490"/>
    </source>
</evidence>
<dbReference type="PIRSF" id="PIRSF006305">
    <property type="entry name" value="Maf"/>
    <property type="match status" value="1"/>
</dbReference>
<comment type="subcellular location">
    <subcellularLocation>
        <location evidence="1 9">Cytoplasm</location>
    </subcellularLocation>
</comment>
<evidence type="ECO:0000256" key="6">
    <source>
        <dbReference type="ARBA" id="ARBA00053369"/>
    </source>
</evidence>
<dbReference type="CDD" id="cd00555">
    <property type="entry name" value="Maf"/>
    <property type="match status" value="1"/>
</dbReference>
<evidence type="ECO:0000256" key="1">
    <source>
        <dbReference type="ARBA" id="ARBA00004496"/>
    </source>
</evidence>
<keyword evidence="4 9" id="KW-0546">Nucleotide metabolism</keyword>
<comment type="caution">
    <text evidence="10">The sequence shown here is derived from an EMBL/GenBank/DDBJ whole genome shotgun (WGS) entry which is preliminary data.</text>
</comment>
<gene>
    <name evidence="10" type="ORF">BZG00_13615</name>
</gene>
<dbReference type="SUPFAM" id="SSF52972">
    <property type="entry name" value="ITPase-like"/>
    <property type="match status" value="1"/>
</dbReference>
<name>A0AB36JWH2_9GAMM</name>
<evidence type="ECO:0000256" key="4">
    <source>
        <dbReference type="ARBA" id="ARBA00023080"/>
    </source>
</evidence>
<evidence type="ECO:0000256" key="8">
    <source>
        <dbReference type="ARBA" id="ARBA00068163"/>
    </source>
</evidence>
<dbReference type="Proteomes" id="UP000189021">
    <property type="component" value="Unassembled WGS sequence"/>
</dbReference>
<accession>A0AB36JWH2</accession>
<dbReference type="GO" id="GO:0009117">
    <property type="term" value="P:nucleotide metabolic process"/>
    <property type="evidence" value="ECO:0007669"/>
    <property type="project" value="UniProtKB-KW"/>
</dbReference>
<feature type="site" description="Important for substrate specificity" evidence="9">
    <location>
        <position position="17"/>
    </location>
</feature>
<dbReference type="Gene3D" id="3.90.950.10">
    <property type="match status" value="1"/>
</dbReference>
<keyword evidence="3 9" id="KW-0378">Hydrolase</keyword>
<dbReference type="PANTHER" id="PTHR43213:SF10">
    <property type="entry name" value="7-METHYL-GTP PYROPHOSPHATASE"/>
    <property type="match status" value="1"/>
</dbReference>
<feature type="site" description="Important for substrate specificity" evidence="9">
    <location>
        <position position="159"/>
    </location>
</feature>
<evidence type="ECO:0000256" key="3">
    <source>
        <dbReference type="ARBA" id="ARBA00022801"/>
    </source>
</evidence>
<sequence length="197" mass="22053">MHSTQPPKIVLASSSPYRQSIFKKFALPFTAFSPAIDESRQEHERATDMVERLALEKAMAGMPLFDNALIIGSDQVCVIDEEVLGKPHEREVAIEQLKRASGKQVTFYTGIALINSDTGEHQSDVEPFHVDFRELSEQEIIRYIDKELPLDCAGSFKCEGLGIALFNAMHGRDPNTLVGLPLIRLREMLEKEGIDVI</sequence>
<dbReference type="HAMAP" id="MF_00528">
    <property type="entry name" value="Maf"/>
    <property type="match status" value="1"/>
</dbReference>
<comment type="function">
    <text evidence="6 9">Nucleoside triphosphate pyrophosphatase that hydrolyzes 7-methyl-GTP (m(7)GTP). May have a dual role in cell division arrest and in preventing the incorporation of modified nucleotides into cellular nucleic acids.</text>
</comment>
<organism evidence="10 11">
    <name type="scientific">Salinivibrio kushneri</name>
    <dbReference type="NCBI Taxonomy" id="1908198"/>
    <lineage>
        <taxon>Bacteria</taxon>
        <taxon>Pseudomonadati</taxon>
        <taxon>Pseudomonadota</taxon>
        <taxon>Gammaproteobacteria</taxon>
        <taxon>Vibrionales</taxon>
        <taxon>Vibrionaceae</taxon>
        <taxon>Salinivibrio</taxon>
    </lineage>
</organism>
<dbReference type="AlphaFoldDB" id="A0AB36JWH2"/>
<dbReference type="Pfam" id="PF02545">
    <property type="entry name" value="Maf"/>
    <property type="match status" value="1"/>
</dbReference>
<reference evidence="10 11" key="1">
    <citation type="journal article" date="2017" name="Genome Announc.">
        <title>Draft Genome Sequences of Salinivibrio proteolyticus, Salinivibrio sharmensis, Salinivibrio siamensis, Salinivibrio costicola subsp. alcaliphilus, Salinivibrio costicola subsp. vallismortis, and 29 New Isolates Belonging to the Genus Salinivibrio.</title>
        <authorList>
            <person name="Lopez-Hermoso C."/>
            <person name="de la Haba R.R."/>
            <person name="Sanchez-Porro C."/>
            <person name="Bayliss S.C."/>
            <person name="Feil E.J."/>
            <person name="Ventosa A."/>
        </authorList>
    </citation>
    <scope>NUCLEOTIDE SEQUENCE [LARGE SCALE GENOMIC DNA]</scope>
    <source>
        <strain evidence="10 11">AL184</strain>
    </source>
</reference>
<dbReference type="GO" id="GO:0047429">
    <property type="term" value="F:nucleoside triphosphate diphosphatase activity"/>
    <property type="evidence" value="ECO:0007669"/>
    <property type="project" value="InterPro"/>
</dbReference>
<comment type="similarity">
    <text evidence="7 9">Belongs to the Maf family. YceF subfamily.</text>
</comment>
<keyword evidence="11" id="KW-1185">Reference proteome</keyword>
<dbReference type="InterPro" id="IPR003697">
    <property type="entry name" value="Maf-like"/>
</dbReference>
<feature type="site" description="Important for substrate specificity" evidence="9">
    <location>
        <position position="75"/>
    </location>
</feature>
<dbReference type="EC" id="3.6.1.-" evidence="9"/>
<dbReference type="RefSeq" id="WP_077487031.1">
    <property type="nucleotide sequence ID" value="NZ_CP040021.1"/>
</dbReference>
<comment type="catalytic activity">
    <reaction evidence="5 9">
        <text>N(7)-methyl-GTP + H2O = N(7)-methyl-GMP + diphosphate + H(+)</text>
        <dbReference type="Rhea" id="RHEA:58744"/>
        <dbReference type="ChEBI" id="CHEBI:15377"/>
        <dbReference type="ChEBI" id="CHEBI:15378"/>
        <dbReference type="ChEBI" id="CHEBI:33019"/>
        <dbReference type="ChEBI" id="CHEBI:58285"/>
        <dbReference type="ChEBI" id="CHEBI:87133"/>
    </reaction>
</comment>
<evidence type="ECO:0000256" key="9">
    <source>
        <dbReference type="HAMAP-Rule" id="MF_00528"/>
    </source>
</evidence>
<comment type="cofactor">
    <cofactor evidence="9">
        <name>a divalent metal cation</name>
        <dbReference type="ChEBI" id="CHEBI:60240"/>
    </cofactor>
</comment>
<comment type="caution">
    <text evidence="9">Lacks conserved residue(s) required for the propagation of feature annotation.</text>
</comment>
<keyword evidence="2 9" id="KW-0963">Cytoplasm</keyword>
<dbReference type="GO" id="GO:0005737">
    <property type="term" value="C:cytoplasm"/>
    <property type="evidence" value="ECO:0007669"/>
    <property type="project" value="UniProtKB-SubCell"/>
</dbReference>
<protein>
    <recommendedName>
        <fullName evidence="8 9">7-methyl-GTP pyrophosphatase</fullName>
        <shortName evidence="9">m(7)GTP pyrophosphatase</shortName>
        <ecNumber evidence="9">3.6.1.-</ecNumber>
    </recommendedName>
</protein>
<dbReference type="NCBIfam" id="TIGR00172">
    <property type="entry name" value="maf"/>
    <property type="match status" value="1"/>
</dbReference>
<dbReference type="EMBL" id="MUEK01000016">
    <property type="protein sequence ID" value="OOE38575.1"/>
    <property type="molecule type" value="Genomic_DNA"/>
</dbReference>
<proteinExistence type="inferred from homology"/>
<evidence type="ECO:0000313" key="11">
    <source>
        <dbReference type="Proteomes" id="UP000189021"/>
    </source>
</evidence>
<dbReference type="FunFam" id="3.90.950.10:FF:000005">
    <property type="entry name" value="7-methyl-GTP pyrophosphatase"/>
    <property type="match status" value="1"/>
</dbReference>